<protein>
    <submittedName>
        <fullName evidence="3">Class II glutamine amidotransferase</fullName>
    </submittedName>
</protein>
<gene>
    <name evidence="3" type="ORF">GCM10020366_36980</name>
</gene>
<dbReference type="PANTHER" id="PTHR42824">
    <property type="entry name" value="GLUTAMINE AMIDOTRANSFERASE"/>
    <property type="match status" value="1"/>
</dbReference>
<dbReference type="Pfam" id="PF13230">
    <property type="entry name" value="GATase_4"/>
    <property type="match status" value="1"/>
</dbReference>
<dbReference type="PANTHER" id="PTHR42824:SF1">
    <property type="entry name" value="GLUTAMINE AMIDOTRANSFERASE YAFJ-RELATED"/>
    <property type="match status" value="1"/>
</dbReference>
<feature type="domain" description="Glutamine amidotransferase type-2" evidence="2">
    <location>
        <begin position="2"/>
        <end position="254"/>
    </location>
</feature>
<name>A0ABP6RR37_9PSEU</name>
<keyword evidence="1 3" id="KW-0315">Glutamine amidotransferase</keyword>
<evidence type="ECO:0000259" key="2">
    <source>
        <dbReference type="PROSITE" id="PS51278"/>
    </source>
</evidence>
<dbReference type="InterPro" id="IPR026869">
    <property type="entry name" value="EgtC-like"/>
</dbReference>
<evidence type="ECO:0000256" key="1">
    <source>
        <dbReference type="ARBA" id="ARBA00022962"/>
    </source>
</evidence>
<proteinExistence type="predicted"/>
<dbReference type="InterPro" id="IPR029055">
    <property type="entry name" value="Ntn_hydrolases_N"/>
</dbReference>
<evidence type="ECO:0000313" key="4">
    <source>
        <dbReference type="Proteomes" id="UP001500483"/>
    </source>
</evidence>
<evidence type="ECO:0000313" key="3">
    <source>
        <dbReference type="EMBL" id="GAA3359744.1"/>
    </source>
</evidence>
<reference evidence="4" key="1">
    <citation type="journal article" date="2019" name="Int. J. Syst. Evol. Microbiol.">
        <title>The Global Catalogue of Microorganisms (GCM) 10K type strain sequencing project: providing services to taxonomists for standard genome sequencing and annotation.</title>
        <authorList>
            <consortium name="The Broad Institute Genomics Platform"/>
            <consortium name="The Broad Institute Genome Sequencing Center for Infectious Disease"/>
            <person name="Wu L."/>
            <person name="Ma J."/>
        </authorList>
    </citation>
    <scope>NUCLEOTIDE SEQUENCE [LARGE SCALE GENOMIC DNA]</scope>
    <source>
        <strain evidence="4">JCM 9687</strain>
    </source>
</reference>
<accession>A0ABP6RR37</accession>
<dbReference type="InterPro" id="IPR017932">
    <property type="entry name" value="GATase_2_dom"/>
</dbReference>
<dbReference type="Gene3D" id="3.60.20.10">
    <property type="entry name" value="Glutamine Phosphoribosylpyrophosphate, subunit 1, domain 1"/>
    <property type="match status" value="1"/>
</dbReference>
<dbReference type="EMBL" id="BAAAYK010000038">
    <property type="protein sequence ID" value="GAA3359744.1"/>
    <property type="molecule type" value="Genomic_DNA"/>
</dbReference>
<sequence length="254" mass="27310">MCRLLGVVAREPAALGDLLAEEIPEFLALSREHADGWGIASWAGDEAAVVRDVAAAHDSARFAAATRTELDSGLLHIRLASSGSPVAPQNTHPFVGPGIAFAHNGFFAPRDALDAVIPAELLATAAGNTDSERYFLLLRALLREHDPATAISLAAARIRARATEFASLNCLLLTEEALYAYSEEDPRSEVSKRRGPDFFRLRYHATADRVVVGSSGLPSAEAEWSLLPYRQVLEIHRSDLRVTIHPADPAATAA</sequence>
<organism evidence="3 4">
    <name type="scientific">Saccharopolyspora gregorii</name>
    <dbReference type="NCBI Taxonomy" id="33914"/>
    <lineage>
        <taxon>Bacteria</taxon>
        <taxon>Bacillati</taxon>
        <taxon>Actinomycetota</taxon>
        <taxon>Actinomycetes</taxon>
        <taxon>Pseudonocardiales</taxon>
        <taxon>Pseudonocardiaceae</taxon>
        <taxon>Saccharopolyspora</taxon>
    </lineage>
</organism>
<keyword evidence="4" id="KW-1185">Reference proteome</keyword>
<dbReference type="SUPFAM" id="SSF56235">
    <property type="entry name" value="N-terminal nucleophile aminohydrolases (Ntn hydrolases)"/>
    <property type="match status" value="1"/>
</dbReference>
<dbReference type="PROSITE" id="PS51278">
    <property type="entry name" value="GATASE_TYPE_2"/>
    <property type="match status" value="1"/>
</dbReference>
<dbReference type="Proteomes" id="UP001500483">
    <property type="component" value="Unassembled WGS sequence"/>
</dbReference>
<comment type="caution">
    <text evidence="3">The sequence shown here is derived from an EMBL/GenBank/DDBJ whole genome shotgun (WGS) entry which is preliminary data.</text>
</comment>
<dbReference type="RefSeq" id="WP_344928198.1">
    <property type="nucleotide sequence ID" value="NZ_BAAAYK010000038.1"/>
</dbReference>